<protein>
    <recommendedName>
        <fullName evidence="2">Reverse transcriptase domain-containing protein</fullName>
    </recommendedName>
</protein>
<feature type="non-terminal residue" evidence="1">
    <location>
        <position position="1"/>
    </location>
</feature>
<sequence length="74" mass="8635">DYKPISLIGSIYKIVAKVLSSKLKKALPYIIDERRYFFMEGRQLLHSVVVANKVVEEVKRCNKGCLVFKVDYKR</sequence>
<name>A0A0B2SHK8_GLYSO</name>
<dbReference type="EMBL" id="KN643698">
    <property type="protein sequence ID" value="KHN43792.1"/>
    <property type="molecule type" value="Genomic_DNA"/>
</dbReference>
<organism evidence="1">
    <name type="scientific">Glycine soja</name>
    <name type="common">Wild soybean</name>
    <dbReference type="NCBI Taxonomy" id="3848"/>
    <lineage>
        <taxon>Eukaryota</taxon>
        <taxon>Viridiplantae</taxon>
        <taxon>Streptophyta</taxon>
        <taxon>Embryophyta</taxon>
        <taxon>Tracheophyta</taxon>
        <taxon>Spermatophyta</taxon>
        <taxon>Magnoliopsida</taxon>
        <taxon>eudicotyledons</taxon>
        <taxon>Gunneridae</taxon>
        <taxon>Pentapetalae</taxon>
        <taxon>rosids</taxon>
        <taxon>fabids</taxon>
        <taxon>Fabales</taxon>
        <taxon>Fabaceae</taxon>
        <taxon>Papilionoideae</taxon>
        <taxon>50 kb inversion clade</taxon>
        <taxon>NPAAA clade</taxon>
        <taxon>indigoferoid/millettioid clade</taxon>
        <taxon>Phaseoleae</taxon>
        <taxon>Glycine</taxon>
        <taxon>Glycine subgen. Soja</taxon>
    </lineage>
</organism>
<gene>
    <name evidence="1" type="ORF">glysoja_035403</name>
</gene>
<evidence type="ECO:0000313" key="1">
    <source>
        <dbReference type="EMBL" id="KHN43792.1"/>
    </source>
</evidence>
<feature type="non-terminal residue" evidence="1">
    <location>
        <position position="74"/>
    </location>
</feature>
<accession>A0A0B2SHK8</accession>
<dbReference type="AlphaFoldDB" id="A0A0B2SHK8"/>
<evidence type="ECO:0008006" key="2">
    <source>
        <dbReference type="Google" id="ProtNLM"/>
    </source>
</evidence>
<proteinExistence type="predicted"/>
<reference evidence="1" key="1">
    <citation type="submission" date="2014-07" db="EMBL/GenBank/DDBJ databases">
        <title>Identification of a novel salt tolerance gene in wild soybean by whole-genome sequencing.</title>
        <authorList>
            <person name="Lam H.-M."/>
            <person name="Qi X."/>
            <person name="Li M.-W."/>
            <person name="Liu X."/>
            <person name="Xie M."/>
            <person name="Ni M."/>
            <person name="Xu X."/>
        </authorList>
    </citation>
    <scope>NUCLEOTIDE SEQUENCE [LARGE SCALE GENOMIC DNA]</scope>
    <source>
        <tissue evidence="1">Root</tissue>
    </source>
</reference>
<dbReference type="Proteomes" id="UP000053555">
    <property type="component" value="Unassembled WGS sequence"/>
</dbReference>